<comment type="caution">
    <text evidence="2">The sequence shown here is derived from an EMBL/GenBank/DDBJ whole genome shotgun (WGS) entry which is preliminary data.</text>
</comment>
<feature type="compositionally biased region" description="Polar residues" evidence="1">
    <location>
        <begin position="45"/>
        <end position="54"/>
    </location>
</feature>
<gene>
    <name evidence="2" type="ORF">RHS01_09398</name>
</gene>
<feature type="region of interest" description="Disordered" evidence="1">
    <location>
        <begin position="1"/>
        <end position="315"/>
    </location>
</feature>
<sequence>MQLCGINLFGKPRGQIRLEDDDDLEPPMPRPRPRYDSDAAPLPDSTIQSLSVRSPTTPTTTEQPTKQASPEEELARLRAEKAARKARKRERKLKRQLALEHTADPPSTTTSTPGIEDLLDGSERGSSRLIDDADPEDGEADMGAGVYTRSTRSRSESGSSATRSSRAREEGLVPIPEDRNESESVIKSTAEPEIAKSQVEADLFVAQTEPTTPTKVEPPVQAQPEPDQLKTPTSPTRQRPRIHISDLPLSSPGAGPGPRTLENSPRLQSLQESSLKTATASPPLISPSPHPATPTCRPARSAWPRQAGKSLGLPSGAGGLNSFSARGSGGGAAFGDSGSRVLVAGGGNRTSGMGMFSSRVGGATATAMGMGMGIGMGGVGMQVLKGVAGLAMGAGLMGMSRANSSATVKAPTVVAKPTAGKAMLGGLQLGWGRACKSRGMRRRAMMRMMSRASKMTGRDGRGGCQVGESRLGRE</sequence>
<feature type="compositionally biased region" description="Basic residues" evidence="1">
    <location>
        <begin position="84"/>
        <end position="95"/>
    </location>
</feature>
<protein>
    <submittedName>
        <fullName evidence="2">Uncharacterized protein</fullName>
    </submittedName>
</protein>
<feature type="compositionally biased region" description="Basic and acidic residues" evidence="1">
    <location>
        <begin position="73"/>
        <end position="83"/>
    </location>
</feature>
<organism evidence="2 3">
    <name type="scientific">Rhizoctonia solani</name>
    <dbReference type="NCBI Taxonomy" id="456999"/>
    <lineage>
        <taxon>Eukaryota</taxon>
        <taxon>Fungi</taxon>
        <taxon>Dikarya</taxon>
        <taxon>Basidiomycota</taxon>
        <taxon>Agaricomycotina</taxon>
        <taxon>Agaricomycetes</taxon>
        <taxon>Cantharellales</taxon>
        <taxon>Ceratobasidiaceae</taxon>
        <taxon>Rhizoctonia</taxon>
    </lineage>
</organism>
<dbReference type="EMBL" id="JACYCF010000021">
    <property type="protein sequence ID" value="KAF8750404.1"/>
    <property type="molecule type" value="Genomic_DNA"/>
</dbReference>
<name>A0A8H7M119_9AGAM</name>
<dbReference type="Proteomes" id="UP000614334">
    <property type="component" value="Unassembled WGS sequence"/>
</dbReference>
<feature type="compositionally biased region" description="Polar residues" evidence="1">
    <location>
        <begin position="261"/>
        <end position="280"/>
    </location>
</feature>
<evidence type="ECO:0000313" key="2">
    <source>
        <dbReference type="EMBL" id="KAF8750404.1"/>
    </source>
</evidence>
<feature type="region of interest" description="Disordered" evidence="1">
    <location>
        <begin position="453"/>
        <end position="474"/>
    </location>
</feature>
<feature type="compositionally biased region" description="Low complexity" evidence="1">
    <location>
        <begin position="55"/>
        <end position="65"/>
    </location>
</feature>
<evidence type="ECO:0000256" key="1">
    <source>
        <dbReference type="SAM" id="MobiDB-lite"/>
    </source>
</evidence>
<feature type="compositionally biased region" description="Low complexity" evidence="1">
    <location>
        <begin position="208"/>
        <end position="220"/>
    </location>
</feature>
<feature type="compositionally biased region" description="Basic and acidic residues" evidence="1">
    <location>
        <begin position="166"/>
        <end position="184"/>
    </location>
</feature>
<dbReference type="AlphaFoldDB" id="A0A8H7M119"/>
<evidence type="ECO:0000313" key="3">
    <source>
        <dbReference type="Proteomes" id="UP000614334"/>
    </source>
</evidence>
<proteinExistence type="predicted"/>
<feature type="compositionally biased region" description="Basic and acidic residues" evidence="1">
    <location>
        <begin position="121"/>
        <end position="131"/>
    </location>
</feature>
<accession>A0A8H7M119</accession>
<reference evidence="2" key="1">
    <citation type="submission" date="2020-09" db="EMBL/GenBank/DDBJ databases">
        <title>Comparative genome analyses of four rice-infecting Rhizoctonia solani isolates reveal extensive enrichment of homogalacturonan modification genes.</title>
        <authorList>
            <person name="Lee D.-Y."/>
            <person name="Jeon J."/>
            <person name="Kim K.-T."/>
            <person name="Cheong K."/>
            <person name="Song H."/>
            <person name="Choi G."/>
            <person name="Ko J."/>
            <person name="Opiyo S.O."/>
            <person name="Zuo S."/>
            <person name="Madhav S."/>
            <person name="Lee Y.-H."/>
            <person name="Wang G.-L."/>
        </authorList>
    </citation>
    <scope>NUCLEOTIDE SEQUENCE</scope>
    <source>
        <strain evidence="2">AG1-IA B2</strain>
    </source>
</reference>